<evidence type="ECO:0000259" key="3">
    <source>
        <dbReference type="Pfam" id="PF06580"/>
    </source>
</evidence>
<dbReference type="EMBL" id="CP014504">
    <property type="protein sequence ID" value="AMQ01730.1"/>
    <property type="molecule type" value="Genomic_DNA"/>
</dbReference>
<dbReference type="Proteomes" id="UP000071561">
    <property type="component" value="Chromosome"/>
</dbReference>
<protein>
    <recommendedName>
        <fullName evidence="3">Signal transduction histidine kinase internal region domain-containing protein</fullName>
    </recommendedName>
</protein>
<dbReference type="AlphaFoldDB" id="A0A127VKA8"/>
<dbReference type="RefSeq" id="WP_068406405.1">
    <property type="nucleotide sequence ID" value="NZ_CP014504.1"/>
</dbReference>
<evidence type="ECO:0000313" key="4">
    <source>
        <dbReference type="EMBL" id="AMQ01730.1"/>
    </source>
</evidence>
<evidence type="ECO:0000256" key="2">
    <source>
        <dbReference type="SAM" id="Phobius"/>
    </source>
</evidence>
<organism evidence="4 5">
    <name type="scientific">Pedobacter cryoconitis</name>
    <dbReference type="NCBI Taxonomy" id="188932"/>
    <lineage>
        <taxon>Bacteria</taxon>
        <taxon>Pseudomonadati</taxon>
        <taxon>Bacteroidota</taxon>
        <taxon>Sphingobacteriia</taxon>
        <taxon>Sphingobacteriales</taxon>
        <taxon>Sphingobacteriaceae</taxon>
        <taxon>Pedobacter</taxon>
    </lineage>
</organism>
<feature type="domain" description="Signal transduction histidine kinase internal region" evidence="3">
    <location>
        <begin position="339"/>
        <end position="417"/>
    </location>
</feature>
<feature type="transmembrane region" description="Helical" evidence="2">
    <location>
        <begin position="291"/>
        <end position="309"/>
    </location>
</feature>
<evidence type="ECO:0000256" key="1">
    <source>
        <dbReference type="SAM" id="Coils"/>
    </source>
</evidence>
<dbReference type="InterPro" id="IPR010559">
    <property type="entry name" value="Sig_transdc_His_kin_internal"/>
</dbReference>
<dbReference type="KEGG" id="pcm:AY601_4910"/>
<keyword evidence="2" id="KW-0472">Membrane</keyword>
<gene>
    <name evidence="4" type="ORF">AY601_4910</name>
</gene>
<dbReference type="InterPro" id="IPR050640">
    <property type="entry name" value="Bact_2-comp_sensor_kinase"/>
</dbReference>
<dbReference type="GO" id="GO:0016020">
    <property type="term" value="C:membrane"/>
    <property type="evidence" value="ECO:0007669"/>
    <property type="project" value="InterPro"/>
</dbReference>
<keyword evidence="2" id="KW-1133">Transmembrane helix</keyword>
<keyword evidence="1" id="KW-0175">Coiled coil</keyword>
<dbReference type="Gene3D" id="3.30.450.20">
    <property type="entry name" value="PAS domain"/>
    <property type="match status" value="1"/>
</dbReference>
<keyword evidence="5" id="KW-1185">Reference proteome</keyword>
<dbReference type="OrthoDB" id="9809908at2"/>
<accession>A0A127VKA8</accession>
<reference evidence="4 5" key="1">
    <citation type="submission" date="2016-03" db="EMBL/GenBank/DDBJ databases">
        <title>Complete genome sequence of Pedobacter cryoconitis PAMC 27485.</title>
        <authorList>
            <person name="Lee J."/>
            <person name="Kim O.-S."/>
        </authorList>
    </citation>
    <scope>NUCLEOTIDE SEQUENCE [LARGE SCALE GENOMIC DNA]</scope>
    <source>
        <strain evidence="4 5">PAMC 27485</strain>
    </source>
</reference>
<keyword evidence="2" id="KW-0812">Transmembrane</keyword>
<proteinExistence type="predicted"/>
<dbReference type="PATRIC" id="fig|188932.3.peg.5089"/>
<dbReference type="PANTHER" id="PTHR34220:SF7">
    <property type="entry name" value="SENSOR HISTIDINE KINASE YPDA"/>
    <property type="match status" value="1"/>
</dbReference>
<name>A0A127VKA8_9SPHI</name>
<evidence type="ECO:0000313" key="5">
    <source>
        <dbReference type="Proteomes" id="UP000071561"/>
    </source>
</evidence>
<feature type="coiled-coil region" evidence="1">
    <location>
        <begin position="319"/>
        <end position="346"/>
    </location>
</feature>
<sequence length="525" mass="59791">MKNSVYNSRYLITIGVFILLCFSGIGFFITSKFNKRTERISMDMATSIYQLKSNVINNEFRGFIGGLNNAELIIPQFKSANDFLKGEKLINALLLSHSKIKHGWYAMINGRDTVYRTIRENGTHDQHGEILPYQKKWIHSQLLSKDTITRIGTIINVEDSIHGLLATRHRLADSSTLILGLDINFKELQRYLWGVDSKSRASIYIVDEQGDYVLSPDEKQIGKQMPGGVRTTGLEKLADSISFYEIATSSYLGMPVFRFYTPFGISRMKWTMVLETPVFVIDEDVKAIEKYVFLMLIATTLIILVLIEWSQVKWQKQFMLRQQAEILAAQQEKENAILQLDKLKEKLDPHFLFNSLSSLNGLIEEQPDLAKAFVVKLSRVYRYVLDPTPNGLEEVSREVSFASEYFFLLKIRFGEALASLEIDIDPQHSSAYIPFMSVQTLVENAVKHNIVSKPQPLHISIRSVGEGIVVTNNLQLRNDVKDSGKQGLKYLQGIYAHFGDFQLSYGIKNGTYQCFLPLIKKPSTP</sequence>
<dbReference type="PANTHER" id="PTHR34220">
    <property type="entry name" value="SENSOR HISTIDINE KINASE YPDA"/>
    <property type="match status" value="1"/>
</dbReference>
<feature type="transmembrane region" description="Helical" evidence="2">
    <location>
        <begin position="12"/>
        <end position="30"/>
    </location>
</feature>
<dbReference type="Pfam" id="PF06580">
    <property type="entry name" value="His_kinase"/>
    <property type="match status" value="1"/>
</dbReference>
<dbReference type="GO" id="GO:0000155">
    <property type="term" value="F:phosphorelay sensor kinase activity"/>
    <property type="evidence" value="ECO:0007669"/>
    <property type="project" value="InterPro"/>
</dbReference>